<evidence type="ECO:0000313" key="2">
    <source>
        <dbReference type="Proteomes" id="UP000269396"/>
    </source>
</evidence>
<dbReference type="AlphaFoldDB" id="A0A183Q1B9"/>
<accession>A0A183Q1B9</accession>
<protein>
    <submittedName>
        <fullName evidence="1">Uncharacterized protein</fullName>
    </submittedName>
</protein>
<gene>
    <name evidence="1" type="ORF">SMTD_LOCUS20404</name>
</gene>
<organism evidence="1 2">
    <name type="scientific">Schistosoma mattheei</name>
    <dbReference type="NCBI Taxonomy" id="31246"/>
    <lineage>
        <taxon>Eukaryota</taxon>
        <taxon>Metazoa</taxon>
        <taxon>Spiralia</taxon>
        <taxon>Lophotrochozoa</taxon>
        <taxon>Platyhelminthes</taxon>
        <taxon>Trematoda</taxon>
        <taxon>Digenea</taxon>
        <taxon>Strigeidida</taxon>
        <taxon>Schistosomatoidea</taxon>
        <taxon>Schistosomatidae</taxon>
        <taxon>Schistosoma</taxon>
    </lineage>
</organism>
<name>A0A183Q1B9_9TREM</name>
<keyword evidence="2" id="KW-1185">Reference proteome</keyword>
<sequence>MFFSCEYAILALPIRAFTSASNSPCSSMMLSRYIKVFTFSKSSPSSVIRLLHVMLYRRILHFPLCMLRPTAVEAAATFVVASVIKEPDHLRSLDRPVASQLSTVSYAPPQVLTSS</sequence>
<dbReference type="Proteomes" id="UP000269396">
    <property type="component" value="Unassembled WGS sequence"/>
</dbReference>
<evidence type="ECO:0000313" key="1">
    <source>
        <dbReference type="EMBL" id="VDP82374.1"/>
    </source>
</evidence>
<proteinExistence type="predicted"/>
<dbReference type="EMBL" id="UZAL01044348">
    <property type="protein sequence ID" value="VDP82374.1"/>
    <property type="molecule type" value="Genomic_DNA"/>
</dbReference>
<reference evidence="1 2" key="1">
    <citation type="submission" date="2018-11" db="EMBL/GenBank/DDBJ databases">
        <authorList>
            <consortium name="Pathogen Informatics"/>
        </authorList>
    </citation>
    <scope>NUCLEOTIDE SEQUENCE [LARGE SCALE GENOMIC DNA]</scope>
    <source>
        <strain>Denwood</strain>
        <strain evidence="2">Zambia</strain>
    </source>
</reference>